<keyword evidence="2" id="KW-0812">Transmembrane</keyword>
<keyword evidence="4" id="KW-1185">Reference proteome</keyword>
<dbReference type="AlphaFoldDB" id="A0A1M7YP40"/>
<keyword evidence="1" id="KW-0175">Coiled coil</keyword>
<evidence type="ECO:0000256" key="2">
    <source>
        <dbReference type="SAM" id="Phobius"/>
    </source>
</evidence>
<evidence type="ECO:0000313" key="4">
    <source>
        <dbReference type="Proteomes" id="UP000184600"/>
    </source>
</evidence>
<protein>
    <recommendedName>
        <fullName evidence="5">DUF2570 domain-containing protein</fullName>
    </recommendedName>
</protein>
<dbReference type="OrthoDB" id="5905324at2"/>
<reference evidence="4" key="1">
    <citation type="submission" date="2016-12" db="EMBL/GenBank/DDBJ databases">
        <authorList>
            <person name="Rodrigo-Torres L."/>
            <person name="Arahal R.D."/>
            <person name="Lucena T."/>
        </authorList>
    </citation>
    <scope>NUCLEOTIDE SEQUENCE [LARGE SCALE GENOMIC DNA]</scope>
</reference>
<feature type="transmembrane region" description="Helical" evidence="2">
    <location>
        <begin position="7"/>
        <end position="25"/>
    </location>
</feature>
<evidence type="ECO:0008006" key="5">
    <source>
        <dbReference type="Google" id="ProtNLM"/>
    </source>
</evidence>
<name>A0A1M7YP40_9VIBR</name>
<feature type="coiled-coil region" evidence="1">
    <location>
        <begin position="73"/>
        <end position="100"/>
    </location>
</feature>
<organism evidence="3 4">
    <name type="scientific">Vibrio quintilis</name>
    <dbReference type="NCBI Taxonomy" id="1117707"/>
    <lineage>
        <taxon>Bacteria</taxon>
        <taxon>Pseudomonadati</taxon>
        <taxon>Pseudomonadota</taxon>
        <taxon>Gammaproteobacteria</taxon>
        <taxon>Vibrionales</taxon>
        <taxon>Vibrionaceae</taxon>
        <taxon>Vibrio</taxon>
    </lineage>
</organism>
<dbReference type="RefSeq" id="WP_073579313.1">
    <property type="nucleotide sequence ID" value="NZ_AP024898.1"/>
</dbReference>
<sequence length="113" mass="12852">MIWLSKYIKFGVYGVFFLAIIVVYVKCKTLSAENARLNAQLAQSAVQISMQSNVISQISDEREYMNSLLINRAASSAQNEENLRNEIKQIQAEMRNSTCVIPASVTEQLRQQY</sequence>
<proteinExistence type="predicted"/>
<gene>
    <name evidence="3" type="ORF">VQ7734_00111</name>
</gene>
<dbReference type="STRING" id="1117707.VQ7734_00111"/>
<evidence type="ECO:0000313" key="3">
    <source>
        <dbReference type="EMBL" id="SHO54397.1"/>
    </source>
</evidence>
<accession>A0A1M7YP40</accession>
<evidence type="ECO:0000256" key="1">
    <source>
        <dbReference type="SAM" id="Coils"/>
    </source>
</evidence>
<dbReference type="Proteomes" id="UP000184600">
    <property type="component" value="Unassembled WGS sequence"/>
</dbReference>
<dbReference type="EMBL" id="FRFG01000003">
    <property type="protein sequence ID" value="SHO54397.1"/>
    <property type="molecule type" value="Genomic_DNA"/>
</dbReference>
<keyword evidence="2" id="KW-1133">Transmembrane helix</keyword>
<keyword evidence="2" id="KW-0472">Membrane</keyword>